<dbReference type="PANTHER" id="PTHR39192">
    <property type="entry name" value="IRON UPTAKE SYSTEM COMPONENT EFEO"/>
    <property type="match status" value="1"/>
</dbReference>
<dbReference type="CDD" id="cd14656">
    <property type="entry name" value="Imelysin-like_EfeO"/>
    <property type="match status" value="1"/>
</dbReference>
<feature type="chain" id="PRO_5038374530" description="Imelysin-like domain-containing protein" evidence="4">
    <location>
        <begin position="20"/>
        <end position="385"/>
    </location>
</feature>
<keyword evidence="7" id="KW-1185">Reference proteome</keyword>
<evidence type="ECO:0000259" key="5">
    <source>
        <dbReference type="Pfam" id="PF09375"/>
    </source>
</evidence>
<comment type="subcellular location">
    <subcellularLocation>
        <location evidence="1">Cell envelope</location>
    </subcellularLocation>
</comment>
<sequence length="385" mass="39370">MSRPRLLLALAASPLLLLAACGGGDAGGSSDASAAGTVHVSLTDDGCTAEPSSVPAGSTTFEVVNDGAGAVTEAELVNAGGRIVGERENLTPGLSASFSLDLEAGDYTVQCPNAATESSPFTVTGASATPSTTASATGDPLFAAATRGYQDYVRAQVADLVTATGAFAAAVEAGDVERAKALYGPARAPYERVEPVAESFGDLDPLIDARVADVEDPATWGGFHRIEQALWVDGTTAGMTPVARELVAHVAELDELVATTTYQPADLANGASALLDEVAASKVTGEEEAYSHLDLLDFAANVEGARRAFDLLTPALQVTDPELVADLTTRFDAVTASLAPYRQGESYVSYTTLSPEQVRMLATGVDALAEPLSTVSGKVVGAASR</sequence>
<dbReference type="InterPro" id="IPR038352">
    <property type="entry name" value="Imelysin_sf"/>
</dbReference>
<dbReference type="OrthoDB" id="7348379at2"/>
<evidence type="ECO:0000256" key="1">
    <source>
        <dbReference type="ARBA" id="ARBA00004196"/>
    </source>
</evidence>
<dbReference type="Proteomes" id="UP000001116">
    <property type="component" value="Chromosome"/>
</dbReference>
<dbReference type="InterPro" id="IPR053377">
    <property type="entry name" value="Iron_uptake_EfeM/EfeO"/>
</dbReference>
<evidence type="ECO:0000313" key="6">
    <source>
        <dbReference type="EMBL" id="ABS04815.1"/>
    </source>
</evidence>
<dbReference type="InterPro" id="IPR034981">
    <property type="entry name" value="Imelysin-like_EfeO/Algp7"/>
</dbReference>
<evidence type="ECO:0000313" key="7">
    <source>
        <dbReference type="Proteomes" id="UP000001116"/>
    </source>
</evidence>
<comment type="similarity">
    <text evidence="2">Belongs to the EfeM/EfeO family.</text>
</comment>
<feature type="signal peptide" evidence="4">
    <location>
        <begin position="1"/>
        <end position="19"/>
    </location>
</feature>
<feature type="domain" description="Imelysin-like" evidence="5">
    <location>
        <begin position="145"/>
        <end position="374"/>
    </location>
</feature>
<keyword evidence="3 4" id="KW-0732">Signal</keyword>
<dbReference type="eggNOG" id="COG2822">
    <property type="taxonomic scope" value="Bacteria"/>
</dbReference>
<proteinExistence type="inferred from homology"/>
<dbReference type="InterPro" id="IPR050894">
    <property type="entry name" value="EfeM/EfeO_iron_uptake"/>
</dbReference>
<evidence type="ECO:0000256" key="4">
    <source>
        <dbReference type="SAM" id="SignalP"/>
    </source>
</evidence>
<evidence type="ECO:0000256" key="2">
    <source>
        <dbReference type="ARBA" id="ARBA00005989"/>
    </source>
</evidence>
<protein>
    <recommendedName>
        <fullName evidence="5">Imelysin-like domain-containing protein</fullName>
    </recommendedName>
</protein>
<dbReference type="RefSeq" id="WP_012086926.1">
    <property type="nucleotide sequence ID" value="NC_009664.2"/>
</dbReference>
<dbReference type="HOGENOM" id="CLU_050342_2_1_11"/>
<dbReference type="EMBL" id="CP000750">
    <property type="protein sequence ID" value="ABS04815.1"/>
    <property type="molecule type" value="Genomic_DNA"/>
</dbReference>
<reference evidence="7" key="1">
    <citation type="journal article" date="2008" name="PLoS ONE">
        <title>Survival in nuclear waste, extreme resistance, and potential applications gleaned from the genome sequence of Kineococcus radiotolerans SRS30216.</title>
        <authorList>
            <person name="Bagwell C.E."/>
            <person name="Bhat S."/>
            <person name="Hawkins G.M."/>
            <person name="Smith B.W."/>
            <person name="Biswas T."/>
            <person name="Hoover T.R."/>
            <person name="Saunders E."/>
            <person name="Han C.S."/>
            <person name="Tsodikov O.V."/>
            <person name="Shimkets L.J."/>
        </authorList>
    </citation>
    <scope>NUCLEOTIDE SEQUENCE [LARGE SCALE GENOMIC DNA]</scope>
    <source>
        <strain evidence="7">ATCC BAA-149 / DSM 14245 / SRS30216</strain>
    </source>
</reference>
<dbReference type="GO" id="GO:0030313">
    <property type="term" value="C:cell envelope"/>
    <property type="evidence" value="ECO:0007669"/>
    <property type="project" value="UniProtKB-SubCell"/>
</dbReference>
<name>A6WDC6_KINRD</name>
<dbReference type="PROSITE" id="PS51257">
    <property type="entry name" value="PROKAR_LIPOPROTEIN"/>
    <property type="match status" value="1"/>
</dbReference>
<dbReference type="STRING" id="266940.Krad_3351"/>
<dbReference type="AlphaFoldDB" id="A6WDC6"/>
<gene>
    <name evidence="6" type="ordered locus">Krad_3351</name>
</gene>
<dbReference type="InterPro" id="IPR018976">
    <property type="entry name" value="Imelysin-like"/>
</dbReference>
<dbReference type="KEGG" id="kra:Krad_3351"/>
<dbReference type="Pfam" id="PF09375">
    <property type="entry name" value="Peptidase_M75"/>
    <property type="match status" value="1"/>
</dbReference>
<evidence type="ECO:0000256" key="3">
    <source>
        <dbReference type="ARBA" id="ARBA00022729"/>
    </source>
</evidence>
<dbReference type="PANTHER" id="PTHR39192:SF1">
    <property type="entry name" value="IRON UPTAKE SYSTEM COMPONENT EFEO"/>
    <property type="match status" value="1"/>
</dbReference>
<dbReference type="Gene3D" id="1.20.1420.20">
    <property type="entry name" value="M75 peptidase, HXXE motif"/>
    <property type="match status" value="1"/>
</dbReference>
<accession>A6WDC6</accession>
<dbReference type="NCBIfam" id="NF041757">
    <property type="entry name" value="EfeO"/>
    <property type="match status" value="1"/>
</dbReference>
<organism evidence="6 7">
    <name type="scientific">Kineococcus radiotolerans (strain ATCC BAA-149 / DSM 14245 / SRS30216)</name>
    <dbReference type="NCBI Taxonomy" id="266940"/>
    <lineage>
        <taxon>Bacteria</taxon>
        <taxon>Bacillati</taxon>
        <taxon>Actinomycetota</taxon>
        <taxon>Actinomycetes</taxon>
        <taxon>Kineosporiales</taxon>
        <taxon>Kineosporiaceae</taxon>
        <taxon>Kineococcus</taxon>
    </lineage>
</organism>